<dbReference type="EMBL" id="KV454433">
    <property type="protein sequence ID" value="ODQ79096.1"/>
    <property type="molecule type" value="Genomic_DNA"/>
</dbReference>
<dbReference type="Pfam" id="PF05205">
    <property type="entry name" value="COMPASS-Shg1"/>
    <property type="match status" value="1"/>
</dbReference>
<dbReference type="GeneID" id="30147059"/>
<accession>A0A1E3QN11</accession>
<evidence type="ECO:0000313" key="4">
    <source>
        <dbReference type="Proteomes" id="UP000094336"/>
    </source>
</evidence>
<sequence>MPSENGYKNGMERREETTTDGHPTITDPKQLTTVYKRSGAFDKQRKQLLNDFKDSETFSRVSSVIQQRIRKKVAKDPSLLAKNKGKIAALIQGEIINDPEVIELIEKDIRRRVFTAKESHNAVYNGLDDIQRTLLGLPNRSEDFGKETHHEERLSKTATRGTDKVDISSLY</sequence>
<dbReference type="Proteomes" id="UP000094336">
    <property type="component" value="Unassembled WGS sequence"/>
</dbReference>
<dbReference type="InterPro" id="IPR055264">
    <property type="entry name" value="BOD1/SHG1_dom"/>
</dbReference>
<dbReference type="OrthoDB" id="5579731at2759"/>
<organism evidence="3 4">
    <name type="scientific">Babjeviella inositovora NRRL Y-12698</name>
    <dbReference type="NCBI Taxonomy" id="984486"/>
    <lineage>
        <taxon>Eukaryota</taxon>
        <taxon>Fungi</taxon>
        <taxon>Dikarya</taxon>
        <taxon>Ascomycota</taxon>
        <taxon>Saccharomycotina</taxon>
        <taxon>Pichiomycetes</taxon>
        <taxon>Serinales incertae sedis</taxon>
        <taxon>Babjeviella</taxon>
    </lineage>
</organism>
<dbReference type="STRING" id="984486.A0A1E3QN11"/>
<reference evidence="4" key="1">
    <citation type="submission" date="2016-05" db="EMBL/GenBank/DDBJ databases">
        <title>Comparative genomics of biotechnologically important yeasts.</title>
        <authorList>
            <consortium name="DOE Joint Genome Institute"/>
            <person name="Riley R."/>
            <person name="Haridas S."/>
            <person name="Wolfe K.H."/>
            <person name="Lopes M.R."/>
            <person name="Hittinger C.T."/>
            <person name="Goker M."/>
            <person name="Salamov A."/>
            <person name="Wisecaver J."/>
            <person name="Long T.M."/>
            <person name="Aerts A.L."/>
            <person name="Barry K."/>
            <person name="Choi C."/>
            <person name="Clum A."/>
            <person name="Coughlan A.Y."/>
            <person name="Deshpande S."/>
            <person name="Douglass A.P."/>
            <person name="Hanson S.J."/>
            <person name="Klenk H.-P."/>
            <person name="Labutti K."/>
            <person name="Lapidus A."/>
            <person name="Lindquist E."/>
            <person name="Lipzen A."/>
            <person name="Meier-Kolthoff J.P."/>
            <person name="Ohm R.A."/>
            <person name="Otillar R.P."/>
            <person name="Pangilinan J."/>
            <person name="Peng Y."/>
            <person name="Rokas A."/>
            <person name="Rosa C.A."/>
            <person name="Scheuner C."/>
            <person name="Sibirny A.A."/>
            <person name="Slot J.C."/>
            <person name="Stielow J.B."/>
            <person name="Sun H."/>
            <person name="Kurtzman C.P."/>
            <person name="Blackwell M."/>
            <person name="Grigoriev I.V."/>
            <person name="Jeffries T.W."/>
        </authorList>
    </citation>
    <scope>NUCLEOTIDE SEQUENCE [LARGE SCALE GENOMIC DNA]</scope>
    <source>
        <strain evidence="4">NRRL Y-12698</strain>
    </source>
</reference>
<gene>
    <name evidence="3" type="ORF">BABINDRAFT_162161</name>
</gene>
<feature type="compositionally biased region" description="Basic and acidic residues" evidence="1">
    <location>
        <begin position="10"/>
        <end position="19"/>
    </location>
</feature>
<feature type="region of interest" description="Disordered" evidence="1">
    <location>
        <begin position="1"/>
        <end position="28"/>
    </location>
</feature>
<feature type="region of interest" description="Disordered" evidence="1">
    <location>
        <begin position="141"/>
        <end position="171"/>
    </location>
</feature>
<evidence type="ECO:0000256" key="1">
    <source>
        <dbReference type="SAM" id="MobiDB-lite"/>
    </source>
</evidence>
<dbReference type="AlphaFoldDB" id="A0A1E3QN11"/>
<proteinExistence type="predicted"/>
<feature type="domain" description="BOD1/SHG1" evidence="2">
    <location>
        <begin position="30"/>
        <end position="118"/>
    </location>
</feature>
<dbReference type="RefSeq" id="XP_018984424.1">
    <property type="nucleotide sequence ID" value="XM_019129206.1"/>
</dbReference>
<name>A0A1E3QN11_9ASCO</name>
<evidence type="ECO:0000259" key="2">
    <source>
        <dbReference type="Pfam" id="PF05205"/>
    </source>
</evidence>
<protein>
    <recommendedName>
        <fullName evidence="2">BOD1/SHG1 domain-containing protein</fullName>
    </recommendedName>
</protein>
<keyword evidence="4" id="KW-1185">Reference proteome</keyword>
<evidence type="ECO:0000313" key="3">
    <source>
        <dbReference type="EMBL" id="ODQ79096.1"/>
    </source>
</evidence>